<feature type="transmembrane region" description="Helical" evidence="2">
    <location>
        <begin position="97"/>
        <end position="117"/>
    </location>
</feature>
<dbReference type="PANTHER" id="PTHR22911">
    <property type="entry name" value="ACYL-MALONYL CONDENSING ENZYME-RELATED"/>
    <property type="match status" value="1"/>
</dbReference>
<keyword evidence="2" id="KW-0812">Transmembrane</keyword>
<feature type="transmembrane region" description="Helical" evidence="2">
    <location>
        <begin position="123"/>
        <end position="145"/>
    </location>
</feature>
<evidence type="ECO:0000256" key="1">
    <source>
        <dbReference type="ARBA" id="ARBA00007362"/>
    </source>
</evidence>
<feature type="transmembrane region" description="Helical" evidence="2">
    <location>
        <begin position="154"/>
        <end position="174"/>
    </location>
</feature>
<feature type="domain" description="EamA" evidence="3">
    <location>
        <begin position="36"/>
        <end position="170"/>
    </location>
</feature>
<evidence type="ECO:0000313" key="5">
    <source>
        <dbReference type="Proteomes" id="UP001501468"/>
    </source>
</evidence>
<organism evidence="4 5">
    <name type="scientific">Terrabacter ginsenosidimutans</name>
    <dbReference type="NCBI Taxonomy" id="490575"/>
    <lineage>
        <taxon>Bacteria</taxon>
        <taxon>Bacillati</taxon>
        <taxon>Actinomycetota</taxon>
        <taxon>Actinomycetes</taxon>
        <taxon>Micrococcales</taxon>
        <taxon>Intrasporangiaceae</taxon>
        <taxon>Terrabacter</taxon>
    </lineage>
</organism>
<protein>
    <submittedName>
        <fullName evidence="4">EamA family transporter</fullName>
    </submittedName>
</protein>
<feature type="transmembrane region" description="Helical" evidence="2">
    <location>
        <begin position="307"/>
        <end position="325"/>
    </location>
</feature>
<dbReference type="SUPFAM" id="SSF103481">
    <property type="entry name" value="Multidrug resistance efflux transporter EmrE"/>
    <property type="match status" value="2"/>
</dbReference>
<comment type="similarity">
    <text evidence="1">Belongs to the EamA transporter family.</text>
</comment>
<evidence type="ECO:0000259" key="3">
    <source>
        <dbReference type="Pfam" id="PF00892"/>
    </source>
</evidence>
<proteinExistence type="inferred from homology"/>
<feature type="transmembrane region" description="Helical" evidence="2">
    <location>
        <begin position="251"/>
        <end position="274"/>
    </location>
</feature>
<dbReference type="EMBL" id="BAABDC010000017">
    <property type="protein sequence ID" value="GAA3722985.1"/>
    <property type="molecule type" value="Genomic_DNA"/>
</dbReference>
<dbReference type="PANTHER" id="PTHR22911:SF79">
    <property type="entry name" value="MOBA-LIKE NTP TRANSFERASE DOMAIN-CONTAINING PROTEIN"/>
    <property type="match status" value="1"/>
</dbReference>
<feature type="transmembrane region" description="Helical" evidence="2">
    <location>
        <begin position="211"/>
        <end position="231"/>
    </location>
</feature>
<sequence>MAEQVEVGTSAVIASSGRSGVSSSRPSRPDRHPLVGLGVALVSAAAFATSGAFGKSLLVGGWSPGAVVTMRITLAAVVLLGPALWSLRGRWTALRRNAWVVVGYGLTGVAGCQLAYFNAVTHLSVGVALLLEYLAPVLIVGWLWLRHRQAPRRLTLAGVALAVAGLLLVLDVLGGAHVDLVGVLWGLGAAICLVLYFLLADHVDDDVPPLALAGGGLAVGAVSLGLAGLVGVLDMSRGAARVPLGDVVVDWWVPVLVIALVAAAFAYVTGIAAVRMLGAKVASFVALTEVLFAVLFAWLVLAELPTPVQLVGGVLIVAGLVAVRADEARGGGPIDETPLTQPCPIP</sequence>
<gene>
    <name evidence="4" type="ORF">GCM10022399_44200</name>
</gene>
<keyword evidence="5" id="KW-1185">Reference proteome</keyword>
<feature type="transmembrane region" description="Helical" evidence="2">
    <location>
        <begin position="281"/>
        <end position="301"/>
    </location>
</feature>
<dbReference type="Pfam" id="PF00892">
    <property type="entry name" value="EamA"/>
    <property type="match status" value="2"/>
</dbReference>
<dbReference type="RefSeq" id="WP_344952224.1">
    <property type="nucleotide sequence ID" value="NZ_BAABDC010000017.1"/>
</dbReference>
<feature type="transmembrane region" description="Helical" evidence="2">
    <location>
        <begin position="180"/>
        <end position="199"/>
    </location>
</feature>
<feature type="transmembrane region" description="Helical" evidence="2">
    <location>
        <begin position="65"/>
        <end position="85"/>
    </location>
</feature>
<name>A0ABP7ETP3_9MICO</name>
<evidence type="ECO:0000313" key="4">
    <source>
        <dbReference type="EMBL" id="GAA3722985.1"/>
    </source>
</evidence>
<feature type="transmembrane region" description="Helical" evidence="2">
    <location>
        <begin position="34"/>
        <end position="53"/>
    </location>
</feature>
<keyword evidence="2" id="KW-0472">Membrane</keyword>
<keyword evidence="2" id="KW-1133">Transmembrane helix</keyword>
<feature type="domain" description="EamA" evidence="3">
    <location>
        <begin position="181"/>
        <end position="323"/>
    </location>
</feature>
<dbReference type="InterPro" id="IPR000620">
    <property type="entry name" value="EamA_dom"/>
</dbReference>
<dbReference type="InterPro" id="IPR037185">
    <property type="entry name" value="EmrE-like"/>
</dbReference>
<reference evidence="5" key="1">
    <citation type="journal article" date="2019" name="Int. J. Syst. Evol. Microbiol.">
        <title>The Global Catalogue of Microorganisms (GCM) 10K type strain sequencing project: providing services to taxonomists for standard genome sequencing and annotation.</title>
        <authorList>
            <consortium name="The Broad Institute Genomics Platform"/>
            <consortium name="The Broad Institute Genome Sequencing Center for Infectious Disease"/>
            <person name="Wu L."/>
            <person name="Ma J."/>
        </authorList>
    </citation>
    <scope>NUCLEOTIDE SEQUENCE [LARGE SCALE GENOMIC DNA]</scope>
    <source>
        <strain evidence="5">JCM 17125</strain>
    </source>
</reference>
<accession>A0ABP7ETP3</accession>
<comment type="caution">
    <text evidence="4">The sequence shown here is derived from an EMBL/GenBank/DDBJ whole genome shotgun (WGS) entry which is preliminary data.</text>
</comment>
<evidence type="ECO:0000256" key="2">
    <source>
        <dbReference type="SAM" id="Phobius"/>
    </source>
</evidence>
<dbReference type="Proteomes" id="UP001501468">
    <property type="component" value="Unassembled WGS sequence"/>
</dbReference>